<name>A0A7J5TYD2_9BACT</name>
<dbReference type="GO" id="GO:0016020">
    <property type="term" value="C:membrane"/>
    <property type="evidence" value="ECO:0007669"/>
    <property type="project" value="InterPro"/>
</dbReference>
<sequence>MIHYKLEATEQPGDIEYALSDDLTLAGVQDVSVKTLPEWTTKSDGSPITGGVTYRVFWRIVGDDWREEQYEDLYIPPDPETVDVVGKTLQASQPPTVGAGQVTSIAAWVDATTSEGVAVKTLGEVAIDLITDQVAAKVDLPTATTLFNSISIAGIYTRISVDRVNGFAPGQPITAHKNGTYYGLWTINSVSESEKTLLLTPITGGGYAAVASIPSGSTVALTGWVGMQGATGTAGTNGWVPQLGVVADGQRRVLQVVDWTGGTGAKPATGSYVGATGLVGSLASAVDIRGPQGQQGLPAPVVLATGLDGIEAPTVDSTHTVTVDTAANLSPGMVLGCLPIGGEPVYETFKVLSISGTSVTLQCLGSGAGPSAGYLSEVSFILAGMPGMNGADGQDGADGSDGADGAPAPVILALTGSVMNVTAVGDTGLVTVDTVAYLTPGMVVHCVDGNGVFYGVLRISSVNAGTLSVGYEYLGRGGVGPVVNIGAPVRLVTGGAPGVAFGRMFSLVNAGDNWNNVRTPGVYQVVSTVGWGVTTLPRRLSPAGTLDVRQSRDTITQTYTDMYGSVAMRSCYGFAGSGYSSGDAWSIWQYLTPGSPSIIQGTEEPTQTIRRYDPNARFGSGPYSYYEESTGMWWFVMRMVHDNGTLFSGFWAVEIWEPMFAAQRMMSRKRWYYDGSGWTEFVSVYGANNPPPTPRHVEQLWVAATGHKHICTLPPNTAGTYDSVHISGVIGGWESANKTHIDLFLSNRAALTYSYTLRGPNVSTRLAAFQHADGSVSVWGVGSSGFSTTNLSVHGQQIAYAANFDAAPVVDAPAGATLVFDSGSPDTFPPQMWIQSDRMSVRGGRSIAADRFYAFNTRNLDNADLQNRTFGVLVESDTTKEYVRMSLGQLKWAMGVSVAPIPPQSGTPTTAFTIPVGGYFTDPTGHPLTYSLDGPSGLSISASTGVITGTVSTPGVYQVGVTATDIMGLSESTQFQLTIAGTATPGWSAAYTYDTNTQSVTAFVQSITNDEFEVLLEPLSGQTWPNPDTWRTLVTGQYSLTLGNYNRRYIYPPAFAGGIAITQGNWRITIRRKTLTTESITGIIALGSTNSEVALTTGGGGNQPPVVPGFSVPPAVVGQPYSYTFPTASDPDNDPLTYAITGGAIPGLSFNQSTRTLSGTPTTASNYNRAYRVSDGVAQVDSLFTLQVNSAGSGGQFTIPSFTLPAAVVGLPYSFTLPAGVGGSGVLSHGLLGSLPPGMFFDPITRRLYGTPRGPNNGQFGLTYQATATGGGGGGTTLPYGFDYSIPPSSIPPADGRVVFTGQQGQYERWLDQGGAISFGARRVGGVTRSNMVNNFDTGRQVVISLRSGMQNPNPPGYTKPPVWGGASYNPNEGGDWSDTGSLILDYGFDSNTQTSYHKVQLLNFPLDGYLCGVFYEVWTRLVTVNGREGLRSWYRITVDRSKDAVPDTGYYAGQGQEFPCVHLEMPYPNLAFYLGEQPWTGGGITTVNLTQVEQPTRPLGENWAAGGAGDNWLGIVGPHAWTIAGRQIVDGANPTSNVIYWNNVVRRNLPRNGVFYGTFDVVMSANPEGVREYAAGYTGSRPDARPRLDFRGYTRWQNCSTDNAYLADEGETGALIVTHLNAQPRLFLPEGQYNASDMGTLYVRMRLTGANTPTTLHVQWTRAGQSPGDAAGQAKAFTASTSWQTIAIPLAGTPGWTGKINELSIQQYGPENTPVSGRGWEFEFVSFEDITSTPAVNSTGGGSSETVSVAKTLVVQGCSDYRDISAEATHAFIAHNYWNYSQSTPIAQDGSWRNRSFVSLQEAQQEVLKGYPTGGQLIAFWPVAASSATLAVGVRVRGSRNPDTANSLYPIEAGLHVYDIADTDTNVTGGPTTTSFKWFRTDSCGYITEMGTWTKPTAPTGSKVGFSTNLAKLNVQVVAGPTSDEFGLSNLSNPGYGFYRFDGNGKLGENERSWISYNQLSTVFFERDGLPLLVEWSSTKALNGEYACQQLIVYP</sequence>
<gene>
    <name evidence="2" type="ORF">F5984_13195</name>
</gene>
<reference evidence="2 3" key="1">
    <citation type="submission" date="2019-10" db="EMBL/GenBank/DDBJ databases">
        <title>Rudanella paleaurantiibacter sp. nov., isolated from sludge.</title>
        <authorList>
            <person name="Xu S.Q."/>
        </authorList>
    </citation>
    <scope>NUCLEOTIDE SEQUENCE [LARGE SCALE GENOMIC DNA]</scope>
    <source>
        <strain evidence="2 3">HX-22-17</strain>
    </source>
</reference>
<dbReference type="CDD" id="cd19958">
    <property type="entry name" value="pyocin_knob"/>
    <property type="match status" value="1"/>
</dbReference>
<comment type="caution">
    <text evidence="2">The sequence shown here is derived from an EMBL/GenBank/DDBJ whole genome shotgun (WGS) entry which is preliminary data.</text>
</comment>
<organism evidence="2 3">
    <name type="scientific">Rudanella paleaurantiibacter</name>
    <dbReference type="NCBI Taxonomy" id="2614655"/>
    <lineage>
        <taxon>Bacteria</taxon>
        <taxon>Pseudomonadati</taxon>
        <taxon>Bacteroidota</taxon>
        <taxon>Cytophagia</taxon>
        <taxon>Cytophagales</taxon>
        <taxon>Cytophagaceae</taxon>
        <taxon>Rudanella</taxon>
    </lineage>
</organism>
<feature type="domain" description="Dystroglycan-type cadherin-like" evidence="1">
    <location>
        <begin position="1105"/>
        <end position="1195"/>
    </location>
</feature>
<dbReference type="RefSeq" id="WP_152124739.1">
    <property type="nucleotide sequence ID" value="NZ_WELI01000005.1"/>
</dbReference>
<dbReference type="Pfam" id="PF05345">
    <property type="entry name" value="He_PIG"/>
    <property type="match status" value="3"/>
</dbReference>
<evidence type="ECO:0000313" key="2">
    <source>
        <dbReference type="EMBL" id="KAB7730133.1"/>
    </source>
</evidence>
<feature type="domain" description="Dystroglycan-type cadherin-like" evidence="1">
    <location>
        <begin position="896"/>
        <end position="986"/>
    </location>
</feature>
<dbReference type="EMBL" id="WELI01000005">
    <property type="protein sequence ID" value="KAB7730133.1"/>
    <property type="molecule type" value="Genomic_DNA"/>
</dbReference>
<dbReference type="InterPro" id="IPR006644">
    <property type="entry name" value="Cadg"/>
</dbReference>
<accession>A0A7J5TYD2</accession>
<dbReference type="InterPro" id="IPR013783">
    <property type="entry name" value="Ig-like_fold"/>
</dbReference>
<dbReference type="Proteomes" id="UP000488299">
    <property type="component" value="Unassembled WGS sequence"/>
</dbReference>
<dbReference type="InterPro" id="IPR015919">
    <property type="entry name" value="Cadherin-like_sf"/>
</dbReference>
<dbReference type="SUPFAM" id="SSF49313">
    <property type="entry name" value="Cadherin-like"/>
    <property type="match status" value="3"/>
</dbReference>
<dbReference type="SMART" id="SM00736">
    <property type="entry name" value="CADG"/>
    <property type="match status" value="2"/>
</dbReference>
<dbReference type="Gene3D" id="2.60.40.10">
    <property type="entry name" value="Immunoglobulins"/>
    <property type="match status" value="3"/>
</dbReference>
<dbReference type="GO" id="GO:0005509">
    <property type="term" value="F:calcium ion binding"/>
    <property type="evidence" value="ECO:0007669"/>
    <property type="project" value="InterPro"/>
</dbReference>
<proteinExistence type="predicted"/>
<evidence type="ECO:0000313" key="3">
    <source>
        <dbReference type="Proteomes" id="UP000488299"/>
    </source>
</evidence>
<evidence type="ECO:0000259" key="1">
    <source>
        <dbReference type="SMART" id="SM00736"/>
    </source>
</evidence>
<protein>
    <recommendedName>
        <fullName evidence="1">Dystroglycan-type cadherin-like domain-containing protein</fullName>
    </recommendedName>
</protein>
<keyword evidence="3" id="KW-1185">Reference proteome</keyword>